<protein>
    <submittedName>
        <fullName evidence="2">Uncharacterized protein</fullName>
    </submittedName>
</protein>
<comment type="caution">
    <text evidence="2">The sequence shown here is derived from an EMBL/GenBank/DDBJ whole genome shotgun (WGS) entry which is preliminary data.</text>
</comment>
<proteinExistence type="predicted"/>
<dbReference type="EMBL" id="VJMJ01000066">
    <property type="protein sequence ID" value="KAF0739222.1"/>
    <property type="molecule type" value="Genomic_DNA"/>
</dbReference>
<accession>A0A6G0XG65</accession>
<sequence length="370" mass="42815">MQEVDPKVAKQLQRRIKRRGYIRKMMQQYRQKEKLELVFLRSQAAQLETEVAQLLQSSFPKRDPVDKLPWKEVAAALLPEKRLALSQQRALTEQVEGMQALVEDMALWVSANTSIPISPTHQRLGWRNLTLLANPASRAMGKEWIMQQLFHNSTSMFQYYGFPTLDAPGFEINDVRFYDDYFTFVRCNQFEIDPGVPVELQLAAFANNICDSLMVNGLRTIDFPTIKESTATTTLHQMTTARDEAVNILCGRFSDGNRSVLVAQQIMEDELWHHGKNQRDRTLIFERTTVGGRSVVRMLYLMRQSKNVNNEYVCLEDEAKEWNGDNSSQMHESTFRRAGITYGQILSNRGAERTREHMMRMMMRRGPPPN</sequence>
<keyword evidence="3" id="KW-1185">Reference proteome</keyword>
<keyword evidence="1" id="KW-0175">Coiled coil</keyword>
<dbReference type="VEuPathDB" id="FungiDB:AeMF1_003100"/>
<evidence type="ECO:0000256" key="1">
    <source>
        <dbReference type="SAM" id="Coils"/>
    </source>
</evidence>
<gene>
    <name evidence="2" type="ORF">Ae201684_005143</name>
</gene>
<dbReference type="Proteomes" id="UP000481153">
    <property type="component" value="Unassembled WGS sequence"/>
</dbReference>
<name>A0A6G0XG65_9STRA</name>
<dbReference type="AlphaFoldDB" id="A0A6G0XG65"/>
<feature type="coiled-coil region" evidence="1">
    <location>
        <begin position="30"/>
        <end position="57"/>
    </location>
</feature>
<evidence type="ECO:0000313" key="2">
    <source>
        <dbReference type="EMBL" id="KAF0739222.1"/>
    </source>
</evidence>
<evidence type="ECO:0000313" key="3">
    <source>
        <dbReference type="Proteomes" id="UP000481153"/>
    </source>
</evidence>
<reference evidence="2 3" key="1">
    <citation type="submission" date="2019-07" db="EMBL/GenBank/DDBJ databases">
        <title>Genomics analysis of Aphanomyces spp. identifies a new class of oomycete effector associated with host adaptation.</title>
        <authorList>
            <person name="Gaulin E."/>
        </authorList>
    </citation>
    <scope>NUCLEOTIDE SEQUENCE [LARGE SCALE GENOMIC DNA]</scope>
    <source>
        <strain evidence="2 3">ATCC 201684</strain>
    </source>
</reference>
<organism evidence="2 3">
    <name type="scientific">Aphanomyces euteiches</name>
    <dbReference type="NCBI Taxonomy" id="100861"/>
    <lineage>
        <taxon>Eukaryota</taxon>
        <taxon>Sar</taxon>
        <taxon>Stramenopiles</taxon>
        <taxon>Oomycota</taxon>
        <taxon>Saprolegniomycetes</taxon>
        <taxon>Saprolegniales</taxon>
        <taxon>Verrucalvaceae</taxon>
        <taxon>Aphanomyces</taxon>
    </lineage>
</organism>